<evidence type="ECO:0000256" key="2">
    <source>
        <dbReference type="ARBA" id="ARBA00022737"/>
    </source>
</evidence>
<dbReference type="PANTHER" id="PTHR22847:SF637">
    <property type="entry name" value="WD REPEAT DOMAIN 5B"/>
    <property type="match status" value="1"/>
</dbReference>
<dbReference type="SMART" id="SM00320">
    <property type="entry name" value="WD40"/>
    <property type="match status" value="6"/>
</dbReference>
<feature type="repeat" description="WD" evidence="3">
    <location>
        <begin position="519"/>
        <end position="560"/>
    </location>
</feature>
<dbReference type="PROSITE" id="PS50082">
    <property type="entry name" value="WD_REPEATS_2"/>
    <property type="match status" value="6"/>
</dbReference>
<dbReference type="OrthoDB" id="311712at2759"/>
<comment type="caution">
    <text evidence="5">The sequence shown here is derived from an EMBL/GenBank/DDBJ whole genome shotgun (WGS) entry which is preliminary data.</text>
</comment>
<feature type="repeat" description="WD" evidence="3">
    <location>
        <begin position="477"/>
        <end position="518"/>
    </location>
</feature>
<dbReference type="PANTHER" id="PTHR22847">
    <property type="entry name" value="WD40 REPEAT PROTEIN"/>
    <property type="match status" value="1"/>
</dbReference>
<evidence type="ECO:0000256" key="4">
    <source>
        <dbReference type="SAM" id="Coils"/>
    </source>
</evidence>
<dbReference type="CDD" id="cd00200">
    <property type="entry name" value="WD40"/>
    <property type="match status" value="1"/>
</dbReference>
<reference evidence="5 6" key="1">
    <citation type="journal article" date="2013" name="Curr. Biol.">
        <title>The Genome of the Foraminiferan Reticulomyxa filosa.</title>
        <authorList>
            <person name="Glockner G."/>
            <person name="Hulsmann N."/>
            <person name="Schleicher M."/>
            <person name="Noegel A.A."/>
            <person name="Eichinger L."/>
            <person name="Gallinger C."/>
            <person name="Pawlowski J."/>
            <person name="Sierra R."/>
            <person name="Euteneuer U."/>
            <person name="Pillet L."/>
            <person name="Moustafa A."/>
            <person name="Platzer M."/>
            <person name="Groth M."/>
            <person name="Szafranski K."/>
            <person name="Schliwa M."/>
        </authorList>
    </citation>
    <scope>NUCLEOTIDE SEQUENCE [LARGE SCALE GENOMIC DNA]</scope>
</reference>
<evidence type="ECO:0000313" key="6">
    <source>
        <dbReference type="Proteomes" id="UP000023152"/>
    </source>
</evidence>
<dbReference type="SUPFAM" id="SSF50978">
    <property type="entry name" value="WD40 repeat-like"/>
    <property type="match status" value="2"/>
</dbReference>
<dbReference type="Gene3D" id="2.130.10.10">
    <property type="entry name" value="YVTN repeat-like/Quinoprotein amine dehydrogenase"/>
    <property type="match status" value="3"/>
</dbReference>
<proteinExistence type="predicted"/>
<keyword evidence="4" id="KW-0175">Coiled coil</keyword>
<keyword evidence="1 3" id="KW-0853">WD repeat</keyword>
<evidence type="ECO:0000313" key="5">
    <source>
        <dbReference type="EMBL" id="ETO22761.1"/>
    </source>
</evidence>
<feature type="repeat" description="WD" evidence="3">
    <location>
        <begin position="603"/>
        <end position="637"/>
    </location>
</feature>
<keyword evidence="6" id="KW-1185">Reference proteome</keyword>
<sequence>MTSNECYSYHTLKNQYKYICSYPDNITLENHNVIKLVSNNPNDIILLYFGGFVNEIKHTLMMKYVSVWDEGEIELRNTKDYNKWMDFTNDSNEPICIGRESDEYRGVRVVIGGSNNHLLFIVYCPNVIDVFDLNKLQHIKRDILPIGHVWVLFHCFVSKMENRTEQMGQKKTEMLLFRCETGLSIEYDEDNNTFQFYTVRVCTTLGRLKYYSYIRVKDVILFFGGHNFTFGAANTVHKYSIRENKWMKFEHTLPIPLYGCAGLISDDDTYVHILGGKNNDNFILSTHMKTEFKAWMGKETEKEKQWIMEEDEKRELEEINSELKEMKQEISAKKLKRQIEIEHIIEHWLRLLSIKKGWIDDFTVIIRYFKPLKIFQGHSDFVDSVQFSPDCSKIVSSSKDKTIRIWNIKSGKEIRILEGHFDDVNNVKFSTKENSKDIQIMLQVLNFSPCGRNIVSGSWDGTIRFWDVNSGQEIKILEGHSSVINDVHFSPDGQTVVSSSKDQTVVIWDVKSGKKIIELENHSHNVTRAQFSSDALSVVSCSRDKTILIWNVKSGTVEQQLDGHNSAVNDVKFSPDGQTIVSCSESKTIRLWDVKFGMEIQKLQWHSNYVTGVDFSSDGNAIASCSIDKTIRLWDRL</sequence>
<name>X6N9P8_RETFI</name>
<feature type="coiled-coil region" evidence="4">
    <location>
        <begin position="309"/>
        <end position="336"/>
    </location>
</feature>
<feature type="repeat" description="WD" evidence="3">
    <location>
        <begin position="561"/>
        <end position="602"/>
    </location>
</feature>
<dbReference type="GO" id="GO:1990234">
    <property type="term" value="C:transferase complex"/>
    <property type="evidence" value="ECO:0007669"/>
    <property type="project" value="UniProtKB-ARBA"/>
</dbReference>
<feature type="repeat" description="WD" evidence="3">
    <location>
        <begin position="445"/>
        <end position="476"/>
    </location>
</feature>
<dbReference type="InterPro" id="IPR036322">
    <property type="entry name" value="WD40_repeat_dom_sf"/>
</dbReference>
<dbReference type="PROSITE" id="PS50294">
    <property type="entry name" value="WD_REPEATS_REGION"/>
    <property type="match status" value="6"/>
</dbReference>
<evidence type="ECO:0000256" key="3">
    <source>
        <dbReference type="PROSITE-ProRule" id="PRU00221"/>
    </source>
</evidence>
<dbReference type="AlphaFoldDB" id="X6N9P8"/>
<dbReference type="PRINTS" id="PR00320">
    <property type="entry name" value="GPROTEINBRPT"/>
</dbReference>
<dbReference type="InterPro" id="IPR020472">
    <property type="entry name" value="WD40_PAC1"/>
</dbReference>
<gene>
    <name evidence="5" type="ORF">RFI_14433</name>
</gene>
<feature type="repeat" description="WD" evidence="3">
    <location>
        <begin position="375"/>
        <end position="416"/>
    </location>
</feature>
<keyword evidence="2" id="KW-0677">Repeat</keyword>
<dbReference type="InterPro" id="IPR019775">
    <property type="entry name" value="WD40_repeat_CS"/>
</dbReference>
<dbReference type="InterPro" id="IPR015915">
    <property type="entry name" value="Kelch-typ_b-propeller"/>
</dbReference>
<evidence type="ECO:0000256" key="1">
    <source>
        <dbReference type="ARBA" id="ARBA00022574"/>
    </source>
</evidence>
<dbReference type="PROSITE" id="PS00678">
    <property type="entry name" value="WD_REPEATS_1"/>
    <property type="match status" value="4"/>
</dbReference>
<protein>
    <submittedName>
        <fullName evidence="5">Mycorrhiza-induced NACHT/WD40-repeat domain protein, NWD</fullName>
    </submittedName>
</protein>
<dbReference type="InterPro" id="IPR001680">
    <property type="entry name" value="WD40_rpt"/>
</dbReference>
<dbReference type="Gene3D" id="2.120.10.80">
    <property type="entry name" value="Kelch-type beta propeller"/>
    <property type="match status" value="1"/>
</dbReference>
<accession>X6N9P8</accession>
<dbReference type="Proteomes" id="UP000023152">
    <property type="component" value="Unassembled WGS sequence"/>
</dbReference>
<dbReference type="InterPro" id="IPR015943">
    <property type="entry name" value="WD40/YVTN_repeat-like_dom_sf"/>
</dbReference>
<dbReference type="EMBL" id="ASPP01010491">
    <property type="protein sequence ID" value="ETO22761.1"/>
    <property type="molecule type" value="Genomic_DNA"/>
</dbReference>
<organism evidence="5 6">
    <name type="scientific">Reticulomyxa filosa</name>
    <dbReference type="NCBI Taxonomy" id="46433"/>
    <lineage>
        <taxon>Eukaryota</taxon>
        <taxon>Sar</taxon>
        <taxon>Rhizaria</taxon>
        <taxon>Retaria</taxon>
        <taxon>Foraminifera</taxon>
        <taxon>Monothalamids</taxon>
        <taxon>Reticulomyxidae</taxon>
        <taxon>Reticulomyxa</taxon>
    </lineage>
</organism>
<dbReference type="Pfam" id="PF00400">
    <property type="entry name" value="WD40"/>
    <property type="match status" value="6"/>
</dbReference>